<reference evidence="1 2" key="1">
    <citation type="submission" date="2013-11" db="EMBL/GenBank/DDBJ databases">
        <title>Complete genome sequence of Clostridum sp. M2/40.</title>
        <authorList>
            <person name="Wibberg D."/>
            <person name="Puehler A."/>
            <person name="Schlueter A."/>
        </authorList>
    </citation>
    <scope>NUCLEOTIDE SEQUENCE [LARGE SCALE GENOMIC DNA]</scope>
    <source>
        <strain evidence="2">M2/40</strain>
    </source>
</reference>
<protein>
    <recommendedName>
        <fullName evidence="3">dUTPase</fullName>
    </recommendedName>
</protein>
<name>W6RYN2_9CLOT</name>
<dbReference type="PATRIC" id="fig|1216932.3.peg.2604"/>
<dbReference type="SUPFAM" id="SSF101386">
    <property type="entry name" value="all-alpha NTP pyrophosphatases"/>
    <property type="match status" value="1"/>
</dbReference>
<dbReference type="KEGG" id="clt:CM240_2637"/>
<evidence type="ECO:0008006" key="3">
    <source>
        <dbReference type="Google" id="ProtNLM"/>
    </source>
</evidence>
<evidence type="ECO:0000313" key="2">
    <source>
        <dbReference type="Proteomes" id="UP000019426"/>
    </source>
</evidence>
<evidence type="ECO:0000313" key="1">
    <source>
        <dbReference type="EMBL" id="CDM69761.1"/>
    </source>
</evidence>
<dbReference type="Gene3D" id="1.10.4010.10">
    <property type="entry name" value="Type II deoxyuridine triphosphatase"/>
    <property type="match status" value="1"/>
</dbReference>
<accession>W6RYN2</accession>
<dbReference type="Proteomes" id="UP000019426">
    <property type="component" value="Chromosome M2/40_rep1"/>
</dbReference>
<dbReference type="STRING" id="1216932.CM240_2637"/>
<proteinExistence type="predicted"/>
<dbReference type="InterPro" id="IPR014871">
    <property type="entry name" value="dUTPase/dCTP_pyrophosphatase"/>
</dbReference>
<organism evidence="1 2">
    <name type="scientific">Clostridium bornimense</name>
    <dbReference type="NCBI Taxonomy" id="1216932"/>
    <lineage>
        <taxon>Bacteria</taxon>
        <taxon>Bacillati</taxon>
        <taxon>Bacillota</taxon>
        <taxon>Clostridia</taxon>
        <taxon>Eubacteriales</taxon>
        <taxon>Clostridiaceae</taxon>
        <taxon>Clostridium</taxon>
    </lineage>
</organism>
<dbReference type="EMBL" id="HG917868">
    <property type="protein sequence ID" value="CDM69761.1"/>
    <property type="molecule type" value="Genomic_DNA"/>
</dbReference>
<dbReference type="AlphaFoldDB" id="W6RYN2"/>
<dbReference type="HOGENOM" id="CLU_105318_0_0_9"/>
<dbReference type="eggNOG" id="COG4508">
    <property type="taxonomic scope" value="Bacteria"/>
</dbReference>
<gene>
    <name evidence="1" type="ORF">CM240_2637</name>
</gene>
<sequence length="155" mass="17681">MELNEIFTLYKNSTVNPVDDTFKISEKNIPKKVLALQITLGNLATLSNCCEFIKNDESVEKTSILNEYLSCLNFIFSIGLDMGIENFNFNPSDTNAPIYDQFLNLYVDINDFINFRTEDQFSTLLESFLTIGKSLGISNSDIYEIYNPQLKNNIS</sequence>
<dbReference type="RefSeq" id="WP_044039548.1">
    <property type="nucleotide sequence ID" value="NZ_HG917868.1"/>
</dbReference>
<keyword evidence="2" id="KW-1185">Reference proteome</keyword>
<dbReference type="Pfam" id="PF08761">
    <property type="entry name" value="dUTPase_2"/>
    <property type="match status" value="1"/>
</dbReference>